<reference evidence="4 5" key="1">
    <citation type="submission" date="2023-05" db="EMBL/GenBank/DDBJ databases">
        <title>B98-5 Cell Line De Novo Hybrid Assembly: An Optical Mapping Approach.</title>
        <authorList>
            <person name="Kananen K."/>
            <person name="Auerbach J.A."/>
            <person name="Kautto E."/>
            <person name="Blachly J.S."/>
        </authorList>
    </citation>
    <scope>NUCLEOTIDE SEQUENCE [LARGE SCALE GENOMIC DNA]</scope>
    <source>
        <strain evidence="4">B95-8</strain>
        <tissue evidence="4">Cell line</tissue>
    </source>
</reference>
<feature type="non-terminal residue" evidence="4">
    <location>
        <position position="1"/>
    </location>
</feature>
<gene>
    <name evidence="4" type="ORF">P7K49_035564</name>
</gene>
<dbReference type="PANTHER" id="PTHR11830">
    <property type="entry name" value="40S RIBOSOMAL PROTEIN S3A"/>
    <property type="match status" value="1"/>
</dbReference>
<protein>
    <recommendedName>
        <fullName evidence="6">40S ribosomal protein S7</fullName>
    </recommendedName>
</protein>
<name>A0ABQ9TN82_SAGOE</name>
<accession>A0ABQ9TN82</accession>
<evidence type="ECO:0000256" key="3">
    <source>
        <dbReference type="ARBA" id="ARBA00023274"/>
    </source>
</evidence>
<sequence>NTTIRYGRPLMLSTNRCQIQKKMMEIMTQELQTNDLKEVVSKLIPDSIGKDIGKACQSIYPLHDVFISKVKMPQKPKFSWENSWSFMVKVAVLEKPLGTRQVLKLNELMDMNHQSLNLFKVRTYNSGK</sequence>
<dbReference type="Pfam" id="PF01015">
    <property type="entry name" value="Ribosomal_S3Ae"/>
    <property type="match status" value="1"/>
</dbReference>
<dbReference type="SMART" id="SM01397">
    <property type="entry name" value="Ribosomal_S3Ae"/>
    <property type="match status" value="1"/>
</dbReference>
<evidence type="ECO:0000256" key="1">
    <source>
        <dbReference type="ARBA" id="ARBA00022490"/>
    </source>
</evidence>
<dbReference type="InterPro" id="IPR001593">
    <property type="entry name" value="Ribosomal_eS1"/>
</dbReference>
<dbReference type="EMBL" id="JASSZA010000020">
    <property type="protein sequence ID" value="KAK2086139.1"/>
    <property type="molecule type" value="Genomic_DNA"/>
</dbReference>
<comment type="caution">
    <text evidence="4">The sequence shown here is derived from an EMBL/GenBank/DDBJ whole genome shotgun (WGS) entry which is preliminary data.</text>
</comment>
<keyword evidence="3" id="KW-0687">Ribonucleoprotein</keyword>
<keyword evidence="1" id="KW-0963">Cytoplasm</keyword>
<evidence type="ECO:0000313" key="5">
    <source>
        <dbReference type="Proteomes" id="UP001266305"/>
    </source>
</evidence>
<evidence type="ECO:0000313" key="4">
    <source>
        <dbReference type="EMBL" id="KAK2086139.1"/>
    </source>
</evidence>
<proteinExistence type="predicted"/>
<keyword evidence="2" id="KW-0689">Ribosomal protein</keyword>
<organism evidence="4 5">
    <name type="scientific">Saguinus oedipus</name>
    <name type="common">Cotton-top tamarin</name>
    <name type="synonym">Oedipomidas oedipus</name>
    <dbReference type="NCBI Taxonomy" id="9490"/>
    <lineage>
        <taxon>Eukaryota</taxon>
        <taxon>Metazoa</taxon>
        <taxon>Chordata</taxon>
        <taxon>Craniata</taxon>
        <taxon>Vertebrata</taxon>
        <taxon>Euteleostomi</taxon>
        <taxon>Mammalia</taxon>
        <taxon>Eutheria</taxon>
        <taxon>Euarchontoglires</taxon>
        <taxon>Primates</taxon>
        <taxon>Haplorrhini</taxon>
        <taxon>Platyrrhini</taxon>
        <taxon>Cebidae</taxon>
        <taxon>Callitrichinae</taxon>
        <taxon>Saguinus</taxon>
    </lineage>
</organism>
<evidence type="ECO:0000256" key="2">
    <source>
        <dbReference type="ARBA" id="ARBA00022980"/>
    </source>
</evidence>
<dbReference type="Proteomes" id="UP001266305">
    <property type="component" value="Unassembled WGS sequence"/>
</dbReference>
<evidence type="ECO:0008006" key="6">
    <source>
        <dbReference type="Google" id="ProtNLM"/>
    </source>
</evidence>
<keyword evidence="5" id="KW-1185">Reference proteome</keyword>